<proteinExistence type="predicted"/>
<evidence type="ECO:0000313" key="2">
    <source>
        <dbReference type="Proteomes" id="UP000244855"/>
    </source>
</evidence>
<evidence type="ECO:0000313" key="1">
    <source>
        <dbReference type="EMBL" id="PVH99702.1"/>
    </source>
</evidence>
<gene>
    <name evidence="1" type="ORF">DM02DRAFT_614778</name>
</gene>
<dbReference type="Proteomes" id="UP000244855">
    <property type="component" value="Unassembled WGS sequence"/>
</dbReference>
<sequence length="94" mass="10900">MCIRLQYVYRCSLEHGESIFRPCNSMNYSSSRTICELDPPHCFLDFASNNPYRYVCSKLVRKTIFPPKCERCAVRRKARKGKTGIIALDVMVTD</sequence>
<name>A0A2V1DNB0_9PLEO</name>
<keyword evidence="2" id="KW-1185">Reference proteome</keyword>
<protein>
    <submittedName>
        <fullName evidence="1">Uncharacterized protein</fullName>
    </submittedName>
</protein>
<organism evidence="1 2">
    <name type="scientific">Periconia macrospinosa</name>
    <dbReference type="NCBI Taxonomy" id="97972"/>
    <lineage>
        <taxon>Eukaryota</taxon>
        <taxon>Fungi</taxon>
        <taxon>Dikarya</taxon>
        <taxon>Ascomycota</taxon>
        <taxon>Pezizomycotina</taxon>
        <taxon>Dothideomycetes</taxon>
        <taxon>Pleosporomycetidae</taxon>
        <taxon>Pleosporales</taxon>
        <taxon>Massarineae</taxon>
        <taxon>Periconiaceae</taxon>
        <taxon>Periconia</taxon>
    </lineage>
</organism>
<dbReference type="AlphaFoldDB" id="A0A2V1DNB0"/>
<reference evidence="1 2" key="1">
    <citation type="journal article" date="2018" name="Sci. Rep.">
        <title>Comparative genomics provides insights into the lifestyle and reveals functional heterogeneity of dark septate endophytic fungi.</title>
        <authorList>
            <person name="Knapp D.G."/>
            <person name="Nemeth J.B."/>
            <person name="Barry K."/>
            <person name="Hainaut M."/>
            <person name="Henrissat B."/>
            <person name="Johnson J."/>
            <person name="Kuo A."/>
            <person name="Lim J.H.P."/>
            <person name="Lipzen A."/>
            <person name="Nolan M."/>
            <person name="Ohm R.A."/>
            <person name="Tamas L."/>
            <person name="Grigoriev I.V."/>
            <person name="Spatafora J.W."/>
            <person name="Nagy L.G."/>
            <person name="Kovacs G.M."/>
        </authorList>
    </citation>
    <scope>NUCLEOTIDE SEQUENCE [LARGE SCALE GENOMIC DNA]</scope>
    <source>
        <strain evidence="1 2">DSE2036</strain>
    </source>
</reference>
<accession>A0A2V1DNB0</accession>
<dbReference type="EMBL" id="KZ805386">
    <property type="protein sequence ID" value="PVH99702.1"/>
    <property type="molecule type" value="Genomic_DNA"/>
</dbReference>